<feature type="region of interest" description="Disordered" evidence="1">
    <location>
        <begin position="973"/>
        <end position="1075"/>
    </location>
</feature>
<feature type="compositionally biased region" description="Basic and acidic residues" evidence="1">
    <location>
        <begin position="983"/>
        <end position="999"/>
    </location>
</feature>
<feature type="compositionally biased region" description="Basic and acidic residues" evidence="1">
    <location>
        <begin position="261"/>
        <end position="270"/>
    </location>
</feature>
<evidence type="ECO:0000313" key="3">
    <source>
        <dbReference type="Proteomes" id="UP000224006"/>
    </source>
</evidence>
<feature type="compositionally biased region" description="Basic and acidic residues" evidence="1">
    <location>
        <begin position="792"/>
        <end position="804"/>
    </location>
</feature>
<dbReference type="VEuPathDB" id="ToxoDB:BESB_011380"/>
<feature type="compositionally biased region" description="Basic and acidic residues" evidence="1">
    <location>
        <begin position="1323"/>
        <end position="1342"/>
    </location>
</feature>
<feature type="region of interest" description="Disordered" evidence="1">
    <location>
        <begin position="1420"/>
        <end position="1442"/>
    </location>
</feature>
<feature type="compositionally biased region" description="Polar residues" evidence="1">
    <location>
        <begin position="229"/>
        <end position="241"/>
    </location>
</feature>
<dbReference type="OrthoDB" id="331673at2759"/>
<feature type="region of interest" description="Disordered" evidence="1">
    <location>
        <begin position="1621"/>
        <end position="1647"/>
    </location>
</feature>
<feature type="compositionally biased region" description="Basic and acidic residues" evidence="1">
    <location>
        <begin position="1867"/>
        <end position="1879"/>
    </location>
</feature>
<feature type="compositionally biased region" description="Low complexity" evidence="1">
    <location>
        <begin position="1130"/>
        <end position="1146"/>
    </location>
</feature>
<reference evidence="2 3" key="1">
    <citation type="submission" date="2017-09" db="EMBL/GenBank/DDBJ databases">
        <title>Genome sequencing of Besnoitia besnoiti strain Bb-Ger1.</title>
        <authorList>
            <person name="Schares G."/>
            <person name="Venepally P."/>
            <person name="Lorenzi H.A."/>
        </authorList>
    </citation>
    <scope>NUCLEOTIDE SEQUENCE [LARGE SCALE GENOMIC DNA]</scope>
    <source>
        <strain evidence="2 3">Bb-Ger1</strain>
    </source>
</reference>
<feature type="compositionally biased region" description="Basic and acidic residues" evidence="1">
    <location>
        <begin position="1021"/>
        <end position="1045"/>
    </location>
</feature>
<accession>A0A2A9MQH0</accession>
<protein>
    <submittedName>
        <fullName evidence="2">Uncharacterized protein</fullName>
    </submittedName>
</protein>
<dbReference type="EMBL" id="NWUJ01000001">
    <property type="protein sequence ID" value="PFH38796.1"/>
    <property type="molecule type" value="Genomic_DNA"/>
</dbReference>
<feature type="compositionally biased region" description="Low complexity" evidence="1">
    <location>
        <begin position="1046"/>
        <end position="1056"/>
    </location>
</feature>
<dbReference type="Proteomes" id="UP000224006">
    <property type="component" value="Chromosome I"/>
</dbReference>
<keyword evidence="3" id="KW-1185">Reference proteome</keyword>
<feature type="region of interest" description="Disordered" evidence="1">
    <location>
        <begin position="1500"/>
        <end position="1524"/>
    </location>
</feature>
<feature type="region of interest" description="Disordered" evidence="1">
    <location>
        <begin position="1099"/>
        <end position="1148"/>
    </location>
</feature>
<dbReference type="RefSeq" id="XP_029222805.1">
    <property type="nucleotide sequence ID" value="XM_029359892.1"/>
</dbReference>
<feature type="compositionally biased region" description="Basic and acidic residues" evidence="1">
    <location>
        <begin position="1690"/>
        <end position="1701"/>
    </location>
</feature>
<proteinExistence type="predicted"/>
<feature type="region of interest" description="Disordered" evidence="1">
    <location>
        <begin position="219"/>
        <end position="296"/>
    </location>
</feature>
<feature type="region of interest" description="Disordered" evidence="1">
    <location>
        <begin position="749"/>
        <end position="806"/>
    </location>
</feature>
<feature type="region of interest" description="Disordered" evidence="1">
    <location>
        <begin position="315"/>
        <end position="347"/>
    </location>
</feature>
<feature type="compositionally biased region" description="Basic and acidic residues" evidence="1">
    <location>
        <begin position="1350"/>
        <end position="1374"/>
    </location>
</feature>
<dbReference type="GeneID" id="40306200"/>
<evidence type="ECO:0000313" key="2">
    <source>
        <dbReference type="EMBL" id="PFH38796.1"/>
    </source>
</evidence>
<feature type="compositionally biased region" description="Low complexity" evidence="1">
    <location>
        <begin position="242"/>
        <end position="260"/>
    </location>
</feature>
<dbReference type="KEGG" id="bbes:BESB_011380"/>
<feature type="compositionally biased region" description="Polar residues" evidence="1">
    <location>
        <begin position="1511"/>
        <end position="1520"/>
    </location>
</feature>
<comment type="caution">
    <text evidence="2">The sequence shown here is derived from an EMBL/GenBank/DDBJ whole genome shotgun (WGS) entry which is preliminary data.</text>
</comment>
<evidence type="ECO:0000256" key="1">
    <source>
        <dbReference type="SAM" id="MobiDB-lite"/>
    </source>
</evidence>
<feature type="region of interest" description="Disordered" evidence="1">
    <location>
        <begin position="1665"/>
        <end position="1701"/>
    </location>
</feature>
<feature type="compositionally biased region" description="Low complexity" evidence="1">
    <location>
        <begin position="973"/>
        <end position="982"/>
    </location>
</feature>
<feature type="compositionally biased region" description="Low complexity" evidence="1">
    <location>
        <begin position="326"/>
        <end position="338"/>
    </location>
</feature>
<organism evidence="2 3">
    <name type="scientific">Besnoitia besnoiti</name>
    <name type="common">Apicomplexan protozoan</name>
    <dbReference type="NCBI Taxonomy" id="94643"/>
    <lineage>
        <taxon>Eukaryota</taxon>
        <taxon>Sar</taxon>
        <taxon>Alveolata</taxon>
        <taxon>Apicomplexa</taxon>
        <taxon>Conoidasida</taxon>
        <taxon>Coccidia</taxon>
        <taxon>Eucoccidiorida</taxon>
        <taxon>Eimeriorina</taxon>
        <taxon>Sarcocystidae</taxon>
        <taxon>Besnoitia</taxon>
    </lineage>
</organism>
<sequence>MQRTCDEVYANMPTDVASLAALAYSVRMRQTYLFRLLQLFQEAEKRERERVRRGTEARAALAALAEDQRQAGARFPPSVYPEALSVSLPSVSQLSGAASSSVSSPAGSPSSSPALAATGVPLGSATASSLAWRSRVLGAAPLLPPCGLGDELEGEWTQLAAGLWSGKGLFGDGIDFLQAAHELLSDWSFLWAMPCEAEPVWLKLAAFASRLQHLGMPSLDARAPPSSSPQPVSLTSPSSGSAETGEAADRAAAAGGVADLPARERGESEKGVGGGAQAGDAEVAKGESPKEGQVVPWQMRFQRELETEIAKRARLAHARQRHTQFAAPSHSPSAPSEALAYEMQQRAGEEESEAEWLSLPRTLVALEHLYCRAAHEFCRAPQHAVEQFVRTRPRDFIMLMLVSSFPPPSRRVHTPPPPALAASTSSSLKPALSSLLLPPSSVSTSQRLASSCFIPCRHPAAPPLFFQFQNLIPRLPPLRQDERDDRGVYVAALTLLAVRWRWVCAWASDTSQAANARGPSPVLPLLRFEHFMKAVSVIYSEALYAARLLLPHQQERYLLLQQLLRHLNYTPHNRITLQQLATQGGPRAAANVVCMLAATRDMHAATGLRHSLFEVLSSLLSKLFVKGIFFWPSRSTGAPFLPYPLALSSTRELLPPSEPASSGSSCFSSRPVRVGEVVFPPSPVTLLPYLHLVALDSAQARSVNPRDSYLRRLIRLYQVFFEAALRTPGKEGAGPRQLLTRESPLQPALTAASSASAGGDIVQTAASTPDARVRAASEKRKRQTEGGAASAEGKEARPSEKNDANEEDISTLYGLTEAAFHRSWAVPLVLQADVDRALHLPLLLPHLLNIWKEKLDARRYSALRSLLFRSSSPKDQADGGAEGPYVEASRDSLVANAEEAPHPGKRHSAPQVAQEFDDGYASEEETKNAHLRITPTAASSAAPSTKPLSPELAVSTLVLFLCRAARIPLPEQLQAPQPAAEAAARRRAEKNLQDEHARDPATGAVADIGGEISAGSSKQASRVEKEEASAAESKPEKEMTAEGSREAASSSNAAAGLRDEARLSGGEQTNETSSSVLFEEDDDADLSLASLSFDADGNLFIPAEEGGSDEAEQTTAPSKKGKKNQVREGTPPASAPTADTASSSPTEPYTIEATQGELEKEAANTDAHDEVEDVFATSHTLDPSRFAEPLRHLTLTTLATGMTVLDEELQCVNEVVHRVNAKFPAAQAAEAEELVAKDSFLAACFRPFPSLASYQAALSALYDVFDFLFVEKLSACSVAELQLLALNTRRLIKLPRYLPFPSRDDGRSPAAGEPSAGSTPEDEATRAQEDGETFERRGEAEPMRTVSGEDLERARNGGERADARLPVSRETERHEPQVLQARRWADATRDRREFFYGSIMQALVLRLTKLNAALQCHSSPSASSARGEEAATDAHQQVRTAPAGRTREATSLQEEQAVALFELLLHMLAGSPLPVQRELLLLLLQRSGVAAEVGASTAADAEESDGLRSVVGSSHPQSASEGDPLSENHKLLLHIGKPFELLLRDIASMSESQLFRLALAIARLDLLGCLFDAHPEGGRRRGSVAAADLACFSSTAPFLAPRAFSLPAATLAGAGDAKHLVDPDAAQPEKTQLLESDSSRRGADTGCSSSRALSANLHLLLAPETTHGAPCEAPEAGEPPEHRRLRKQQARQERTRRDEKRRAARLLQRELEGALRAKLAFGWETLSFSEATGLLWALTVMPEPKLDLLVLLFDRIESSFNVVLEEQRIIEQPTDLPSHLPPLTSGPIYRFLATHTPVDSARLRSACAALLREGDPAVVSSLQARFPLCWVALEVLASTRFHQERSVFADSSAASNIERTLEEDERAGEWDDAHGDSAKHPRASAVVTPLAQSVIRMAQTKHGISLLWDTDFQIPGLPFIFDLALPNERIVFLLGSHCASLPLEEGSSSYDSLSCISGLEPDLVVATPTLPLVVQSGDEATQEGGERAVQWELAECVVGPPRSGMNEIGEQKQRFRDAGSCGGRRLIRRLTEQAGYRLIEIDTPDATHAETLLDRLLTSSAGERVSRAHVATPLKAGGVPLPR</sequence>
<feature type="region of interest" description="Disordered" evidence="1">
    <location>
        <begin position="1303"/>
        <end position="1374"/>
    </location>
</feature>
<feature type="compositionally biased region" description="Polar residues" evidence="1">
    <location>
        <begin position="1066"/>
        <end position="1075"/>
    </location>
</feature>
<gene>
    <name evidence="2" type="ORF">BESB_011380</name>
</gene>
<name>A0A2A9MQH0_BESBE</name>
<feature type="region of interest" description="Disordered" evidence="1">
    <location>
        <begin position="1860"/>
        <end position="1882"/>
    </location>
</feature>